<dbReference type="Proteomes" id="UP000710385">
    <property type="component" value="Unassembled WGS sequence"/>
</dbReference>
<evidence type="ECO:0000313" key="2">
    <source>
        <dbReference type="EMBL" id="MBE7526084.1"/>
    </source>
</evidence>
<proteinExistence type="predicted"/>
<comment type="caution">
    <text evidence="2">The sequence shown here is derived from an EMBL/GenBank/DDBJ whole genome shotgun (WGS) entry which is preliminary data.</text>
</comment>
<dbReference type="AlphaFoldDB" id="A0A928TRW5"/>
<sequence length="256" mass="29056">MNFTILKKIFCGWLLSAVLLPQIAVPGEVQSLITSEIEQGTITIIGENHKRPESIQFFKTVIDEYLQQRKCLVVALEIASSQQTILDQVFEGKADISSVVIPPMIDHPAYRVMIHDLAEMKKSGKCLKLLAIDADLKTNSPRDEWMAMVLENQTEGTPILALLGSLHTLRRVDWSREDPSPFIAEILVERKYVVKTYPQVWKDKNCHTYNRLISSDTEEATRLINNGLISLLNAYDYETVKGVVDGVILWECNQRL</sequence>
<keyword evidence="1" id="KW-0732">Signal</keyword>
<dbReference type="EMBL" id="JABTTY010000004">
    <property type="protein sequence ID" value="MBE7526084.1"/>
    <property type="molecule type" value="Genomic_DNA"/>
</dbReference>
<evidence type="ECO:0008006" key="4">
    <source>
        <dbReference type="Google" id="ProtNLM"/>
    </source>
</evidence>
<evidence type="ECO:0000313" key="3">
    <source>
        <dbReference type="Proteomes" id="UP000710385"/>
    </source>
</evidence>
<gene>
    <name evidence="2" type="ORF">HS096_07495</name>
</gene>
<reference evidence="2" key="1">
    <citation type="submission" date="2020-05" db="EMBL/GenBank/DDBJ databases">
        <title>High-Quality Genomes of Partial-Nitritation/Anammox System by Hierarchical Clustering Based Hybrid Assembly.</title>
        <authorList>
            <person name="Liu L."/>
            <person name="Wang Y."/>
            <person name="Che Y."/>
            <person name="Chen Y."/>
            <person name="Xia Y."/>
            <person name="Luo R."/>
            <person name="Cheng S.H."/>
            <person name="Zheng C."/>
            <person name="Zhang T."/>
        </authorList>
    </citation>
    <scope>NUCLEOTIDE SEQUENCE</scope>
    <source>
        <strain evidence="2">H1_PAT1</strain>
    </source>
</reference>
<feature type="signal peptide" evidence="1">
    <location>
        <begin position="1"/>
        <end position="26"/>
    </location>
</feature>
<protein>
    <recommendedName>
        <fullName evidence="4">Haem-binding uptake Tiki superfamily ChaN domain-containing protein</fullName>
    </recommendedName>
</protein>
<accession>A0A928TRW5</accession>
<name>A0A928TRW5_UNCKA</name>
<feature type="chain" id="PRO_5037740045" description="Haem-binding uptake Tiki superfamily ChaN domain-containing protein" evidence="1">
    <location>
        <begin position="27"/>
        <end position="256"/>
    </location>
</feature>
<organism evidence="2 3">
    <name type="scientific">candidate division WWE3 bacterium</name>
    <dbReference type="NCBI Taxonomy" id="2053526"/>
    <lineage>
        <taxon>Bacteria</taxon>
        <taxon>Katanobacteria</taxon>
    </lineage>
</organism>
<evidence type="ECO:0000256" key="1">
    <source>
        <dbReference type="SAM" id="SignalP"/>
    </source>
</evidence>